<dbReference type="PANTHER" id="PTHR11229">
    <property type="entry name" value="50S RIBOSOMAL PROTEIN L3"/>
    <property type="match status" value="1"/>
</dbReference>
<evidence type="ECO:0000256" key="4">
    <source>
        <dbReference type="ARBA" id="ARBA00022980"/>
    </source>
</evidence>
<dbReference type="InterPro" id="IPR044892">
    <property type="entry name" value="Ribosomal_L3_dom_3_arc_sf"/>
</dbReference>
<feature type="non-terminal residue" evidence="6">
    <location>
        <position position="174"/>
    </location>
</feature>
<dbReference type="InterPro" id="IPR019927">
    <property type="entry name" value="Ribosomal_uL3_bac/org-type"/>
</dbReference>
<dbReference type="SUPFAM" id="SSF50447">
    <property type="entry name" value="Translation proteins"/>
    <property type="match status" value="1"/>
</dbReference>
<evidence type="ECO:0000256" key="3">
    <source>
        <dbReference type="ARBA" id="ARBA00022884"/>
    </source>
</evidence>
<dbReference type="InterPro" id="IPR000597">
    <property type="entry name" value="Ribosomal_uL3"/>
</dbReference>
<dbReference type="AlphaFoldDB" id="A0A383DZC2"/>
<evidence type="ECO:0000313" key="6">
    <source>
        <dbReference type="EMBL" id="SVE49540.1"/>
    </source>
</evidence>
<dbReference type="GO" id="GO:0006412">
    <property type="term" value="P:translation"/>
    <property type="evidence" value="ECO:0007669"/>
    <property type="project" value="InterPro"/>
</dbReference>
<evidence type="ECO:0000256" key="1">
    <source>
        <dbReference type="ARBA" id="ARBA00006540"/>
    </source>
</evidence>
<protein>
    <recommendedName>
        <fullName evidence="7">50S ribosomal protein L3</fullName>
    </recommendedName>
</protein>
<sequence length="174" mass="19036">MSFALLGKKIGMSQVYDDENNVVPVTVVEAGPCPVVQIKTVEKDGYAAVQIGFNPDFKKAPKTKPLKGHCEKHGAQPQAILSEFRITEEGEFETGGCLTVEKFEEGQKIDVIATTKGRGFQGVVKRWNFAGGPDSHGSMFHRRGGSYGLCQWPGHVFKNKKMPGHMGAKSRTIQ</sequence>
<evidence type="ECO:0000256" key="5">
    <source>
        <dbReference type="ARBA" id="ARBA00023274"/>
    </source>
</evidence>
<dbReference type="EMBL" id="UINC01221273">
    <property type="protein sequence ID" value="SVE49540.1"/>
    <property type="molecule type" value="Genomic_DNA"/>
</dbReference>
<name>A0A383DZC2_9ZZZZ</name>
<dbReference type="InterPro" id="IPR009000">
    <property type="entry name" value="Transl_B-barrel_sf"/>
</dbReference>
<proteinExistence type="inferred from homology"/>
<keyword evidence="4" id="KW-0689">Ribosomal protein</keyword>
<keyword evidence="3" id="KW-0694">RNA-binding</keyword>
<dbReference type="Gene3D" id="3.30.160.810">
    <property type="match status" value="1"/>
</dbReference>
<keyword evidence="2" id="KW-0699">rRNA-binding</keyword>
<evidence type="ECO:0000256" key="2">
    <source>
        <dbReference type="ARBA" id="ARBA00022730"/>
    </source>
</evidence>
<keyword evidence="5" id="KW-0687">Ribonucleoprotein</keyword>
<dbReference type="GO" id="GO:0022625">
    <property type="term" value="C:cytosolic large ribosomal subunit"/>
    <property type="evidence" value="ECO:0007669"/>
    <property type="project" value="TreeGrafter"/>
</dbReference>
<reference evidence="6" key="1">
    <citation type="submission" date="2018-05" db="EMBL/GenBank/DDBJ databases">
        <authorList>
            <person name="Lanie J.A."/>
            <person name="Ng W.-L."/>
            <person name="Kazmierczak K.M."/>
            <person name="Andrzejewski T.M."/>
            <person name="Davidsen T.M."/>
            <person name="Wayne K.J."/>
            <person name="Tettelin H."/>
            <person name="Glass J.I."/>
            <person name="Rusch D."/>
            <person name="Podicherti R."/>
            <person name="Tsui H.-C.T."/>
            <person name="Winkler M.E."/>
        </authorList>
    </citation>
    <scope>NUCLEOTIDE SEQUENCE</scope>
</reference>
<dbReference type="FunFam" id="3.30.160.810:FF:000001">
    <property type="entry name" value="50S ribosomal protein L3"/>
    <property type="match status" value="1"/>
</dbReference>
<comment type="similarity">
    <text evidence="1">Belongs to the universal ribosomal protein uL3 family.</text>
</comment>
<dbReference type="NCBIfam" id="TIGR03625">
    <property type="entry name" value="L3_bact"/>
    <property type="match status" value="1"/>
</dbReference>
<dbReference type="Gene3D" id="4.10.960.10">
    <property type="entry name" value="Ribosomal protein L3, domain 3"/>
    <property type="match status" value="1"/>
</dbReference>
<organism evidence="6">
    <name type="scientific">marine metagenome</name>
    <dbReference type="NCBI Taxonomy" id="408172"/>
    <lineage>
        <taxon>unclassified sequences</taxon>
        <taxon>metagenomes</taxon>
        <taxon>ecological metagenomes</taxon>
    </lineage>
</organism>
<accession>A0A383DZC2</accession>
<evidence type="ECO:0008006" key="7">
    <source>
        <dbReference type="Google" id="ProtNLM"/>
    </source>
</evidence>
<gene>
    <name evidence="6" type="ORF">METZ01_LOCUS502394</name>
</gene>
<dbReference type="GO" id="GO:0003735">
    <property type="term" value="F:structural constituent of ribosome"/>
    <property type="evidence" value="ECO:0007669"/>
    <property type="project" value="InterPro"/>
</dbReference>
<dbReference type="InterPro" id="IPR019926">
    <property type="entry name" value="Ribosomal_uL3_CS"/>
</dbReference>
<dbReference type="Pfam" id="PF00297">
    <property type="entry name" value="Ribosomal_L3"/>
    <property type="match status" value="1"/>
</dbReference>
<dbReference type="PANTHER" id="PTHR11229:SF16">
    <property type="entry name" value="LARGE RIBOSOMAL SUBUNIT PROTEIN UL3C"/>
    <property type="match status" value="1"/>
</dbReference>
<dbReference type="PROSITE" id="PS00474">
    <property type="entry name" value="RIBOSOMAL_L3"/>
    <property type="match status" value="1"/>
</dbReference>
<dbReference type="GO" id="GO:0019843">
    <property type="term" value="F:rRNA binding"/>
    <property type="evidence" value="ECO:0007669"/>
    <property type="project" value="UniProtKB-KW"/>
</dbReference>